<keyword evidence="4" id="KW-1185">Reference proteome</keyword>
<protein>
    <recommendedName>
        <fullName evidence="2">SWIM-type domain-containing protein</fullName>
    </recommendedName>
</protein>
<proteinExistence type="predicted"/>
<evidence type="ECO:0000256" key="1">
    <source>
        <dbReference type="PROSITE-ProRule" id="PRU00325"/>
    </source>
</evidence>
<dbReference type="PATRIC" id="fig|1391654.3.peg.3564"/>
<sequence length="683" mass="75257">MTSLDVRYKGESGMRQAGGGQALAFAPNLARPPVFFDGELLHPLRFREAMSALHDVVVGDLKAKKKDRSAWLAWKDQQAREEAQIRTAVLDRARVEEARKISNEPPPKNLKGDFQKMHRLYWDARVRWANELSRNDPALFRALVPCDPVVTVAPDVVFFECFAKDESAYGCLTVDRNAFGGESASGLGTTNVDYSLALYEHFQTLRTYRSTRLLVDPTGFEVQNQGGAGYREEKIDLPPSWLRGFGQLQAAMALPATRVELSVDAVYSLLAYMKRHREKGGPRSVRFQLAPGKVPTMILDPWGVEIRSHGAPYDGAMVGEVKLWGRRRLMSLARLLPITDRFEVLLFGSGLPSIWIAHMGEMRFVLGLSGWTANDWTRGSNLDTFFGDFQAPAGTADALARYLEVTRLAKVTELERQVSLPRRQVLAGLHELAKRGQLVYDHASELYRWRPLMPVALSETLLGPENPELEAARKMVSDGAVKLERDEALGGGRRLFAAHVGGTGCEGIVDLDGAFRGAKCSCSFFFRNRLRAGPCRHLLALRMHATKSAVAAPSPVAHVTTAPSKGMLVHLAENVVASMQTEADRRGETLHAMAAQAWRIAREHVRKAPNLDALASKGASSPYAPYAPYRGGAKVAQLLALPADVEGEIQREAARLDVTVSRVVEAAWLVASDVMRLTSSLLS</sequence>
<dbReference type="InterPro" id="IPR007527">
    <property type="entry name" value="Znf_SWIM"/>
</dbReference>
<accession>A0A0K1PTL3</accession>
<dbReference type="AlphaFoldDB" id="A0A0K1PTL3"/>
<dbReference type="GO" id="GO:0008270">
    <property type="term" value="F:zinc ion binding"/>
    <property type="evidence" value="ECO:0007669"/>
    <property type="project" value="UniProtKB-KW"/>
</dbReference>
<dbReference type="Proteomes" id="UP000064967">
    <property type="component" value="Chromosome"/>
</dbReference>
<dbReference type="RefSeq" id="WP_146648083.1">
    <property type="nucleotide sequence ID" value="NZ_CP012333.1"/>
</dbReference>
<evidence type="ECO:0000259" key="2">
    <source>
        <dbReference type="PROSITE" id="PS50966"/>
    </source>
</evidence>
<dbReference type="PROSITE" id="PS50966">
    <property type="entry name" value="ZF_SWIM"/>
    <property type="match status" value="1"/>
</dbReference>
<dbReference type="OrthoDB" id="7821105at2"/>
<keyword evidence="1" id="KW-0863">Zinc-finger</keyword>
<reference evidence="3 4" key="1">
    <citation type="submission" date="2015-08" db="EMBL/GenBank/DDBJ databases">
        <authorList>
            <person name="Babu N.S."/>
            <person name="Beckwith C.J."/>
            <person name="Beseler K.G."/>
            <person name="Brison A."/>
            <person name="Carone J.V."/>
            <person name="Caskin T.P."/>
            <person name="Diamond M."/>
            <person name="Durham M.E."/>
            <person name="Foxe J.M."/>
            <person name="Go M."/>
            <person name="Henderson B.A."/>
            <person name="Jones I.B."/>
            <person name="McGettigan J.A."/>
            <person name="Micheletti S.J."/>
            <person name="Nasrallah M.E."/>
            <person name="Ortiz D."/>
            <person name="Piller C.R."/>
            <person name="Privatt S.R."/>
            <person name="Schneider S.L."/>
            <person name="Sharp S."/>
            <person name="Smith T.C."/>
            <person name="Stanton J.D."/>
            <person name="Ullery H.E."/>
            <person name="Wilson R.J."/>
            <person name="Serrano M.G."/>
            <person name="Buck G."/>
            <person name="Lee V."/>
            <person name="Wang Y."/>
            <person name="Carvalho R."/>
            <person name="Voegtly L."/>
            <person name="Shi R."/>
            <person name="Duckworth R."/>
            <person name="Johnson A."/>
            <person name="Loviza R."/>
            <person name="Walstead R."/>
            <person name="Shah Z."/>
            <person name="Kiflezghi M."/>
            <person name="Wade K."/>
            <person name="Ball S.L."/>
            <person name="Bradley K.W."/>
            <person name="Asai D.J."/>
            <person name="Bowman C.A."/>
            <person name="Russell D.A."/>
            <person name="Pope W.H."/>
            <person name="Jacobs-Sera D."/>
            <person name="Hendrix R.W."/>
            <person name="Hatfull G.F."/>
        </authorList>
    </citation>
    <scope>NUCLEOTIDE SEQUENCE [LARGE SCALE GENOMIC DNA]</scope>
    <source>
        <strain evidence="3 4">DSM 27648</strain>
    </source>
</reference>
<gene>
    <name evidence="3" type="ORF">AKJ09_03521</name>
</gene>
<feature type="domain" description="SWIM-type" evidence="2">
    <location>
        <begin position="505"/>
        <end position="546"/>
    </location>
</feature>
<name>A0A0K1PTL3_9BACT</name>
<dbReference type="EMBL" id="CP012333">
    <property type="protein sequence ID" value="AKU96857.1"/>
    <property type="molecule type" value="Genomic_DNA"/>
</dbReference>
<dbReference type="KEGG" id="llu:AKJ09_03521"/>
<organism evidence="3 4">
    <name type="scientific">Labilithrix luteola</name>
    <dbReference type="NCBI Taxonomy" id="1391654"/>
    <lineage>
        <taxon>Bacteria</taxon>
        <taxon>Pseudomonadati</taxon>
        <taxon>Myxococcota</taxon>
        <taxon>Polyangia</taxon>
        <taxon>Polyangiales</taxon>
        <taxon>Labilitrichaceae</taxon>
        <taxon>Labilithrix</taxon>
    </lineage>
</organism>
<evidence type="ECO:0000313" key="3">
    <source>
        <dbReference type="EMBL" id="AKU96857.1"/>
    </source>
</evidence>
<evidence type="ECO:0000313" key="4">
    <source>
        <dbReference type="Proteomes" id="UP000064967"/>
    </source>
</evidence>
<dbReference type="STRING" id="1391654.AKJ09_03521"/>
<keyword evidence="1" id="KW-0479">Metal-binding</keyword>
<keyword evidence="1" id="KW-0862">Zinc</keyword>